<feature type="compositionally biased region" description="Basic and acidic residues" evidence="1">
    <location>
        <begin position="47"/>
        <end position="57"/>
    </location>
</feature>
<reference evidence="2" key="1">
    <citation type="submission" date="2019-08" db="EMBL/GenBank/DDBJ databases">
        <authorList>
            <person name="Kucharzyk K."/>
            <person name="Murdoch R.W."/>
            <person name="Higgins S."/>
            <person name="Loffler F."/>
        </authorList>
    </citation>
    <scope>NUCLEOTIDE SEQUENCE</scope>
</reference>
<dbReference type="EMBL" id="VSSQ01001380">
    <property type="protein sequence ID" value="MPM07822.1"/>
    <property type="molecule type" value="Genomic_DNA"/>
</dbReference>
<gene>
    <name evidence="2" type="ORF">SDC9_54131</name>
</gene>
<feature type="compositionally biased region" description="Polar residues" evidence="1">
    <location>
        <begin position="66"/>
        <end position="75"/>
    </location>
</feature>
<organism evidence="2">
    <name type="scientific">bioreactor metagenome</name>
    <dbReference type="NCBI Taxonomy" id="1076179"/>
    <lineage>
        <taxon>unclassified sequences</taxon>
        <taxon>metagenomes</taxon>
        <taxon>ecological metagenomes</taxon>
    </lineage>
</organism>
<accession>A0A644WVJ1</accession>
<comment type="caution">
    <text evidence="2">The sequence shown here is derived from an EMBL/GenBank/DDBJ whole genome shotgun (WGS) entry which is preliminary data.</text>
</comment>
<evidence type="ECO:0000256" key="1">
    <source>
        <dbReference type="SAM" id="MobiDB-lite"/>
    </source>
</evidence>
<name>A0A644WVJ1_9ZZZZ</name>
<evidence type="ECO:0000313" key="2">
    <source>
        <dbReference type="EMBL" id="MPM07822.1"/>
    </source>
</evidence>
<feature type="region of interest" description="Disordered" evidence="1">
    <location>
        <begin position="44"/>
        <end position="75"/>
    </location>
</feature>
<dbReference type="AlphaFoldDB" id="A0A644WVJ1"/>
<protein>
    <submittedName>
        <fullName evidence="2">Uncharacterized protein</fullName>
    </submittedName>
</protein>
<sequence>MQHVQLLQRIVQKIGLDPEILQHLLKLTDFLSNVLSVHRGHTLCRGRSGDIEGERESNATGEKGTGQAQVQRKSS</sequence>
<proteinExistence type="predicted"/>